<dbReference type="InterPro" id="IPR036397">
    <property type="entry name" value="RNaseH_sf"/>
</dbReference>
<dbReference type="InterPro" id="IPR012337">
    <property type="entry name" value="RNaseH-like_sf"/>
</dbReference>
<dbReference type="Pfam" id="PF13966">
    <property type="entry name" value="zf-RVT"/>
    <property type="match status" value="1"/>
</dbReference>
<dbReference type="CDD" id="cd06222">
    <property type="entry name" value="RNase_H_like"/>
    <property type="match status" value="1"/>
</dbReference>
<sequence length="338" mass="37754">MPQTDFEDYPMVSFLTDNDTRCWKRIWRQKVPQKLKIFVWRTCVNGLPTTFKLSHRGIHGSSFCPLFDKAIESTAHALLLCDHTKLTWVHWHYCPVEVTSSSRELVDIALDIIEKGSPNDLELFFAVAWSIWWNRNQAIHDDSDTPPSQVWEMANRILGEYKDACSLPALSPAPTPMSWQVPPSSFFKINDDGAASDGGRPSSIRVVIRDCRGFLIAASNKILPAPFSAKITKALALQEGVLLASEMGIFHVIVESDALSIIQAIIEIDLGGELGHIVQNIKDISSSLSWCSFQHLKRSGNRASHEFARAARILSVSQVWKGVCPSFVKRVILEDGGL</sequence>
<dbReference type="GO" id="GO:0004523">
    <property type="term" value="F:RNA-DNA hybrid ribonuclease activity"/>
    <property type="evidence" value="ECO:0007669"/>
    <property type="project" value="InterPro"/>
</dbReference>
<reference evidence="3 4" key="1">
    <citation type="submission" date="2024-01" db="EMBL/GenBank/DDBJ databases">
        <title>A telomere-to-telomere, gap-free genome of sweet tea (Lithocarpus litseifolius).</title>
        <authorList>
            <person name="Zhou J."/>
        </authorList>
    </citation>
    <scope>NUCLEOTIDE SEQUENCE [LARGE SCALE GENOMIC DNA]</scope>
    <source>
        <strain evidence="3">Zhou-2022a</strain>
        <tissue evidence="3">Leaf</tissue>
    </source>
</reference>
<dbReference type="Proteomes" id="UP001459277">
    <property type="component" value="Unassembled WGS sequence"/>
</dbReference>
<dbReference type="EMBL" id="JAZDWU010000005">
    <property type="protein sequence ID" value="KAL0000430.1"/>
    <property type="molecule type" value="Genomic_DNA"/>
</dbReference>
<accession>A0AAW2CUD6</accession>
<proteinExistence type="predicted"/>
<dbReference type="InterPro" id="IPR052929">
    <property type="entry name" value="RNase_H-like_EbsB-rel"/>
</dbReference>
<evidence type="ECO:0000313" key="4">
    <source>
        <dbReference type="Proteomes" id="UP001459277"/>
    </source>
</evidence>
<protein>
    <recommendedName>
        <fullName evidence="5">RNase H type-1 domain-containing protein</fullName>
    </recommendedName>
</protein>
<gene>
    <name evidence="3" type="ORF">SO802_014211</name>
</gene>
<name>A0AAW2CUD6_9ROSI</name>
<dbReference type="AlphaFoldDB" id="A0AAW2CUD6"/>
<dbReference type="InterPro" id="IPR002156">
    <property type="entry name" value="RNaseH_domain"/>
</dbReference>
<dbReference type="SUPFAM" id="SSF53098">
    <property type="entry name" value="Ribonuclease H-like"/>
    <property type="match status" value="1"/>
</dbReference>
<dbReference type="InterPro" id="IPR026960">
    <property type="entry name" value="RVT-Znf"/>
</dbReference>
<dbReference type="Gene3D" id="3.30.420.10">
    <property type="entry name" value="Ribonuclease H-like superfamily/Ribonuclease H"/>
    <property type="match status" value="1"/>
</dbReference>
<evidence type="ECO:0000259" key="1">
    <source>
        <dbReference type="Pfam" id="PF13456"/>
    </source>
</evidence>
<evidence type="ECO:0000259" key="2">
    <source>
        <dbReference type="Pfam" id="PF13966"/>
    </source>
</evidence>
<comment type="caution">
    <text evidence="3">The sequence shown here is derived from an EMBL/GenBank/DDBJ whole genome shotgun (WGS) entry which is preliminary data.</text>
</comment>
<dbReference type="Pfam" id="PF13456">
    <property type="entry name" value="RVT_3"/>
    <property type="match status" value="1"/>
</dbReference>
<dbReference type="PANTHER" id="PTHR47074:SF11">
    <property type="entry name" value="REVERSE TRANSCRIPTASE-LIKE PROTEIN"/>
    <property type="match status" value="1"/>
</dbReference>
<organism evidence="3 4">
    <name type="scientific">Lithocarpus litseifolius</name>
    <dbReference type="NCBI Taxonomy" id="425828"/>
    <lineage>
        <taxon>Eukaryota</taxon>
        <taxon>Viridiplantae</taxon>
        <taxon>Streptophyta</taxon>
        <taxon>Embryophyta</taxon>
        <taxon>Tracheophyta</taxon>
        <taxon>Spermatophyta</taxon>
        <taxon>Magnoliopsida</taxon>
        <taxon>eudicotyledons</taxon>
        <taxon>Gunneridae</taxon>
        <taxon>Pentapetalae</taxon>
        <taxon>rosids</taxon>
        <taxon>fabids</taxon>
        <taxon>Fagales</taxon>
        <taxon>Fagaceae</taxon>
        <taxon>Lithocarpus</taxon>
    </lineage>
</organism>
<dbReference type="InterPro" id="IPR044730">
    <property type="entry name" value="RNase_H-like_dom_plant"/>
</dbReference>
<dbReference type="PANTHER" id="PTHR47074">
    <property type="entry name" value="BNAC02G40300D PROTEIN"/>
    <property type="match status" value="1"/>
</dbReference>
<evidence type="ECO:0008006" key="5">
    <source>
        <dbReference type="Google" id="ProtNLM"/>
    </source>
</evidence>
<feature type="domain" description="RNase H type-1" evidence="1">
    <location>
        <begin position="191"/>
        <end position="311"/>
    </location>
</feature>
<feature type="domain" description="Reverse transcriptase zinc-binding" evidence="2">
    <location>
        <begin position="17"/>
        <end position="88"/>
    </location>
</feature>
<keyword evidence="4" id="KW-1185">Reference proteome</keyword>
<evidence type="ECO:0000313" key="3">
    <source>
        <dbReference type="EMBL" id="KAL0000430.1"/>
    </source>
</evidence>
<dbReference type="GO" id="GO:0003676">
    <property type="term" value="F:nucleic acid binding"/>
    <property type="evidence" value="ECO:0007669"/>
    <property type="project" value="InterPro"/>
</dbReference>